<dbReference type="GO" id="GO:0005737">
    <property type="term" value="C:cytoplasm"/>
    <property type="evidence" value="ECO:0007669"/>
    <property type="project" value="TreeGrafter"/>
</dbReference>
<name>A0A0P1BIS7_9BASI</name>
<dbReference type="Proteomes" id="UP000054845">
    <property type="component" value="Unassembled WGS sequence"/>
</dbReference>
<feature type="region of interest" description="Disordered" evidence="1">
    <location>
        <begin position="822"/>
        <end position="931"/>
    </location>
</feature>
<dbReference type="PANTHER" id="PTHR23065">
    <property type="entry name" value="PROLINE-SERINE-THREONINE PHOSPHATASE INTERACTING PROTEIN 1"/>
    <property type="match status" value="1"/>
</dbReference>
<dbReference type="InterPro" id="IPR027267">
    <property type="entry name" value="AH/BAR_dom_sf"/>
</dbReference>
<dbReference type="Gene3D" id="1.20.1270.60">
    <property type="entry name" value="Arfaptin homology (AH) domain/BAR domain"/>
    <property type="match status" value="2"/>
</dbReference>
<dbReference type="AlphaFoldDB" id="A0A0P1BIS7"/>
<evidence type="ECO:0000313" key="3">
    <source>
        <dbReference type="Proteomes" id="UP000054845"/>
    </source>
</evidence>
<dbReference type="GO" id="GO:0000935">
    <property type="term" value="C:division septum"/>
    <property type="evidence" value="ECO:0007669"/>
    <property type="project" value="TreeGrafter"/>
</dbReference>
<feature type="compositionally biased region" description="Basic and acidic residues" evidence="1">
    <location>
        <begin position="661"/>
        <end position="674"/>
    </location>
</feature>
<dbReference type="InterPro" id="IPR008936">
    <property type="entry name" value="Rho_GTPase_activation_prot"/>
</dbReference>
<dbReference type="GO" id="GO:0007010">
    <property type="term" value="P:cytoskeleton organization"/>
    <property type="evidence" value="ECO:0007669"/>
    <property type="project" value="TreeGrafter"/>
</dbReference>
<dbReference type="OrthoDB" id="2155291at2759"/>
<organism evidence="2 3">
    <name type="scientific">Ceraceosorus bombacis</name>
    <dbReference type="NCBI Taxonomy" id="401625"/>
    <lineage>
        <taxon>Eukaryota</taxon>
        <taxon>Fungi</taxon>
        <taxon>Dikarya</taxon>
        <taxon>Basidiomycota</taxon>
        <taxon>Ustilaginomycotina</taxon>
        <taxon>Exobasidiomycetes</taxon>
        <taxon>Ceraceosorales</taxon>
        <taxon>Ceraceosoraceae</taxon>
        <taxon>Ceraceosorus</taxon>
    </lineage>
</organism>
<feature type="compositionally biased region" description="Basic and acidic residues" evidence="1">
    <location>
        <begin position="210"/>
        <end position="219"/>
    </location>
</feature>
<feature type="compositionally biased region" description="Basic residues" evidence="1">
    <location>
        <begin position="829"/>
        <end position="839"/>
    </location>
</feature>
<feature type="compositionally biased region" description="Low complexity" evidence="1">
    <location>
        <begin position="295"/>
        <end position="306"/>
    </location>
</feature>
<feature type="region of interest" description="Disordered" evidence="1">
    <location>
        <begin position="170"/>
        <end position="306"/>
    </location>
</feature>
<feature type="region of interest" description="Disordered" evidence="1">
    <location>
        <begin position="943"/>
        <end position="984"/>
    </location>
</feature>
<feature type="region of interest" description="Disordered" evidence="1">
    <location>
        <begin position="1016"/>
        <end position="1101"/>
    </location>
</feature>
<reference evidence="2 3" key="1">
    <citation type="submission" date="2014-09" db="EMBL/GenBank/DDBJ databases">
        <authorList>
            <person name="Magalhaes I.L.F."/>
            <person name="Oliveira U."/>
            <person name="Santos F.R."/>
            <person name="Vidigal T.H.D.A."/>
            <person name="Brescovit A.D."/>
            <person name="Santos A.J."/>
        </authorList>
    </citation>
    <scope>NUCLEOTIDE SEQUENCE [LARGE SCALE GENOMIC DNA]</scope>
</reference>
<dbReference type="GO" id="GO:0007264">
    <property type="term" value="P:small GTPase-mediated signal transduction"/>
    <property type="evidence" value="ECO:0007669"/>
    <property type="project" value="TreeGrafter"/>
</dbReference>
<feature type="region of interest" description="Disordered" evidence="1">
    <location>
        <begin position="649"/>
        <end position="687"/>
    </location>
</feature>
<dbReference type="GO" id="GO:0005886">
    <property type="term" value="C:plasma membrane"/>
    <property type="evidence" value="ECO:0007669"/>
    <property type="project" value="TreeGrafter"/>
</dbReference>
<dbReference type="EMBL" id="CCYA01000278">
    <property type="protein sequence ID" value="CEH16110.1"/>
    <property type="molecule type" value="Genomic_DNA"/>
</dbReference>
<protein>
    <submittedName>
        <fullName evidence="2">RHO-GTPASE-ACTIVATING PROTEIN RGD2</fullName>
    </submittedName>
</protein>
<accession>A0A0P1BIS7</accession>
<feature type="compositionally biased region" description="Polar residues" evidence="1">
    <location>
        <begin position="193"/>
        <end position="206"/>
    </location>
</feature>
<feature type="compositionally biased region" description="Low complexity" evidence="1">
    <location>
        <begin position="649"/>
        <end position="660"/>
    </location>
</feature>
<dbReference type="PANTHER" id="PTHR23065:SF17">
    <property type="entry name" value="RHO-GTPASE-ACTIVATING PROTEIN RGD2"/>
    <property type="match status" value="1"/>
</dbReference>
<evidence type="ECO:0000313" key="2">
    <source>
        <dbReference type="EMBL" id="CEH16110.1"/>
    </source>
</evidence>
<proteinExistence type="predicted"/>
<dbReference type="SUPFAM" id="SSF103657">
    <property type="entry name" value="BAR/IMD domain-like"/>
    <property type="match status" value="1"/>
</dbReference>
<sequence length="1101" mass="116404">MTAPSTLTINLPPTFVSSYWSAPYRVGVNSLYTALQRGIDEDSTILALAEHRASLEYNTAEALSAPFPSPNLPSSLFRGAREEVKPHTALSHAIRALELEATTAQAQAHGAVAHALERNILIPFGKWSDEHVKRVRSSWEHVNATVERFEALQAEVDRLRRSYESKCRQADEAEDDARFAGGSVLSPPPSATGHVNLSSQQSTAASNALLEKDVQKSSEPESIGLGEEKDGPDAASADPERLKRRETLRDQFGFRRNPRKNEDGKDDRYTTLPLSPRSASATLPPSNPTFEMGNRSVSGGSGTLTRSGTITSSLSAAISRATEAPAFATIRGALGGLNDPRHVRLRRDAEAAEDPYRTAVRDLDRTRLGLEETLMEHFGYAERWENERARAVRTVLLAFNGAFDSLLPQTDVSLKRLRTLENKIIPAQAIGSLIYNTRTGPFLPQPEVFHGYYNGEANSLAGSGIATFGMDLVAFSRAEALAHEDSEVEGDAGGALRAGSGKKGALPALPLAFSALLAALDRAYDDPARWPAPSANEGEAKAGTRETALHAHEERRKAWLYDVPLAQSHACREAIITHITQSGNPGAEAGAGIDGLLARFDAPTLAATVKIWALELADSLVSREVWDPINSIYGAASAQESEAAAAKASSNAANAATDAETTAKEGSQSREASDHTTTPTLDKGKGRVGLDSALEERIRKGILEDLGVVLNRLPKLHLVCLDALVGHLSRMIKKTPTNESNGIYLNKLGLALGRGTSAAIPGLMVLPDILHCFGLLWSTVVLRPPRENAATIPSRAPTLLAMDLIGHYDELLPALLNRKTQEGESALAKQRKMPVRKRTKPIDVRPTRTSRGQGIMGPREPAPPVPALPAKDVKAGPGVPELHQTASPETSHSSIGTGGLASAVRPAIQTSDVAKSRPDPASAEAPTPLSERVLGVVGAGVTPATSTESLAPSTITPRPGSAATSSDGGSAYGTPTSEGPTQPVHIKSATTTTVDPSAAAAAGAAASSNVARLSRQFGSMGSGSSSTGANKVRGARPMGSRPPVAGSAATPATSTAGKRESRDLGPDGEGSANRPLSERRRSWSRTMELTDSDLVSGDDDN</sequence>
<feature type="compositionally biased region" description="Low complexity" evidence="1">
    <location>
        <begin position="960"/>
        <end position="973"/>
    </location>
</feature>
<feature type="compositionally biased region" description="Low complexity" evidence="1">
    <location>
        <begin position="1042"/>
        <end position="1056"/>
    </location>
</feature>
<feature type="compositionally biased region" description="Low complexity" evidence="1">
    <location>
        <begin position="1018"/>
        <end position="1028"/>
    </location>
</feature>
<keyword evidence="3" id="KW-1185">Reference proteome</keyword>
<feature type="compositionally biased region" description="Polar residues" evidence="1">
    <location>
        <begin position="884"/>
        <end position="895"/>
    </location>
</feature>
<evidence type="ECO:0000256" key="1">
    <source>
        <dbReference type="SAM" id="MobiDB-lite"/>
    </source>
</evidence>
<dbReference type="Gene3D" id="1.10.555.10">
    <property type="entry name" value="Rho GTPase activation protein"/>
    <property type="match status" value="1"/>
</dbReference>
<feature type="compositionally biased region" description="Polar residues" evidence="1">
    <location>
        <begin position="943"/>
        <end position="956"/>
    </location>
</feature>
<dbReference type="GO" id="GO:0005096">
    <property type="term" value="F:GTPase activator activity"/>
    <property type="evidence" value="ECO:0007669"/>
    <property type="project" value="TreeGrafter"/>
</dbReference>
<feature type="compositionally biased region" description="Basic and acidic residues" evidence="1">
    <location>
        <begin position="226"/>
        <end position="269"/>
    </location>
</feature>
<dbReference type="STRING" id="401625.A0A0P1BIS7"/>